<evidence type="ECO:0000313" key="2">
    <source>
        <dbReference type="Proteomes" id="UP000093000"/>
    </source>
</evidence>
<accession>A0A1C7N058</accession>
<sequence length="300" mass="34443">MAYTSVGKALTELCVIDENNEMLSYREQFCAENNNIVDHYREFFSYQCYKDFLLRGVIDGSAICLVIFVDDYQLKACRRLTKLTFVEYKTKDENMIQIAVCSGKPKNIVSFLEPLVNEVKQMHEKGLAIKEEGNEIFRGRVAILRFTGDIPGTTELMCFVGHGKYFPEKGDDRTIEELKNGDAVMEKFKDHELTDYSFAFSVPSTQRSFIDRLDAQIVESNPICPAAFNYSFDNHTGCDRAVDLQQLLLTSRLDGLVNVVSLTLQKSVSAKDVADMRRFLDLWERFLKNEISQRRLNLRA</sequence>
<reference evidence="1 2" key="1">
    <citation type="submission" date="2016-03" db="EMBL/GenBank/DDBJ databases">
        <title>Choanephora cucurbitarum.</title>
        <authorList>
            <person name="Min B."/>
            <person name="Park H."/>
            <person name="Park J.-H."/>
            <person name="Shin H.-D."/>
            <person name="Choi I.-G."/>
        </authorList>
    </citation>
    <scope>NUCLEOTIDE SEQUENCE [LARGE SCALE GENOMIC DNA]</scope>
    <source>
        <strain evidence="1 2">KUS-F28377</strain>
    </source>
</reference>
<keyword evidence="2" id="KW-1185">Reference proteome</keyword>
<organism evidence="1 2">
    <name type="scientific">Choanephora cucurbitarum</name>
    <dbReference type="NCBI Taxonomy" id="101091"/>
    <lineage>
        <taxon>Eukaryota</taxon>
        <taxon>Fungi</taxon>
        <taxon>Fungi incertae sedis</taxon>
        <taxon>Mucoromycota</taxon>
        <taxon>Mucoromycotina</taxon>
        <taxon>Mucoromycetes</taxon>
        <taxon>Mucorales</taxon>
        <taxon>Mucorineae</taxon>
        <taxon>Choanephoraceae</taxon>
        <taxon>Choanephoroideae</taxon>
        <taxon>Choanephora</taxon>
    </lineage>
</organism>
<proteinExistence type="predicted"/>
<evidence type="ECO:0000313" key="1">
    <source>
        <dbReference type="EMBL" id="OBZ82378.1"/>
    </source>
</evidence>
<protein>
    <submittedName>
        <fullName evidence="1">Uncharacterized protein</fullName>
    </submittedName>
</protein>
<dbReference type="InParanoid" id="A0A1C7N058"/>
<dbReference type="AlphaFoldDB" id="A0A1C7N058"/>
<name>A0A1C7N058_9FUNG</name>
<dbReference type="Proteomes" id="UP000093000">
    <property type="component" value="Unassembled WGS sequence"/>
</dbReference>
<dbReference type="OrthoDB" id="2289822at2759"/>
<gene>
    <name evidence="1" type="ORF">A0J61_09570</name>
</gene>
<dbReference type="EMBL" id="LUGH01000881">
    <property type="protein sequence ID" value="OBZ82378.1"/>
    <property type="molecule type" value="Genomic_DNA"/>
</dbReference>
<comment type="caution">
    <text evidence="1">The sequence shown here is derived from an EMBL/GenBank/DDBJ whole genome shotgun (WGS) entry which is preliminary data.</text>
</comment>